<organism evidence="1 2">
    <name type="scientific">Molorchus minor</name>
    <dbReference type="NCBI Taxonomy" id="1323400"/>
    <lineage>
        <taxon>Eukaryota</taxon>
        <taxon>Metazoa</taxon>
        <taxon>Ecdysozoa</taxon>
        <taxon>Arthropoda</taxon>
        <taxon>Hexapoda</taxon>
        <taxon>Insecta</taxon>
        <taxon>Pterygota</taxon>
        <taxon>Neoptera</taxon>
        <taxon>Endopterygota</taxon>
        <taxon>Coleoptera</taxon>
        <taxon>Polyphaga</taxon>
        <taxon>Cucujiformia</taxon>
        <taxon>Chrysomeloidea</taxon>
        <taxon>Cerambycidae</taxon>
        <taxon>Lamiinae</taxon>
        <taxon>Monochamini</taxon>
        <taxon>Molorchus</taxon>
    </lineage>
</organism>
<dbReference type="EMBL" id="JAPWTJ010000617">
    <property type="protein sequence ID" value="KAJ8976856.1"/>
    <property type="molecule type" value="Genomic_DNA"/>
</dbReference>
<gene>
    <name evidence="1" type="ORF">NQ317_012981</name>
</gene>
<evidence type="ECO:0000313" key="2">
    <source>
        <dbReference type="Proteomes" id="UP001162164"/>
    </source>
</evidence>
<accession>A0ABQ9JG15</accession>
<keyword evidence="2" id="KW-1185">Reference proteome</keyword>
<evidence type="ECO:0000313" key="1">
    <source>
        <dbReference type="EMBL" id="KAJ8976856.1"/>
    </source>
</evidence>
<name>A0ABQ9JG15_9CUCU</name>
<reference evidence="1" key="1">
    <citation type="journal article" date="2023" name="Insect Mol. Biol.">
        <title>Genome sequencing provides insights into the evolution of gene families encoding plant cell wall-degrading enzymes in longhorned beetles.</title>
        <authorList>
            <person name="Shin N.R."/>
            <person name="Okamura Y."/>
            <person name="Kirsch R."/>
            <person name="Pauchet Y."/>
        </authorList>
    </citation>
    <scope>NUCLEOTIDE SEQUENCE</scope>
    <source>
        <strain evidence="1">MMC_N1</strain>
    </source>
</reference>
<dbReference type="Proteomes" id="UP001162164">
    <property type="component" value="Unassembled WGS sequence"/>
</dbReference>
<comment type="caution">
    <text evidence="1">The sequence shown here is derived from an EMBL/GenBank/DDBJ whole genome shotgun (WGS) entry which is preliminary data.</text>
</comment>
<sequence length="95" mass="10699">MEPTETAPLAVPSLVVVAKYCFLALKKLRTLRFFRNLFSSLPGVLVLVDNRFILISLSCGSCLYGFLLLDYTHYNIEYIHHTSTKSEQITNALAS</sequence>
<proteinExistence type="predicted"/>
<protein>
    <submittedName>
        <fullName evidence="1">Uncharacterized protein</fullName>
    </submittedName>
</protein>